<keyword evidence="2" id="KW-1133">Transmembrane helix</keyword>
<dbReference type="PANTHER" id="PTHR45445">
    <property type="match status" value="1"/>
</dbReference>
<dbReference type="InterPro" id="IPR029063">
    <property type="entry name" value="SAM-dependent_MTases_sf"/>
</dbReference>
<evidence type="ECO:0008006" key="5">
    <source>
        <dbReference type="Google" id="ProtNLM"/>
    </source>
</evidence>
<keyword evidence="4" id="KW-1185">Reference proteome</keyword>
<dbReference type="SUPFAM" id="SSF53335">
    <property type="entry name" value="S-adenosyl-L-methionine-dependent methyltransferases"/>
    <property type="match status" value="1"/>
</dbReference>
<sequence length="362" mass="40321">MEKKLSSVVDALKDLSPEQKRLALAIGATAAASSTVTAVVMCLLRRGNGSGEQQVHAAAPSGETKKMNGASSNGVVKPNDSTKIYESESSARQYMEFHYTPTRTSYAQRLRTISESFDFPLRVARKFKEFTPQTGNENTMALDIGCATGASVLEMSKYFNKVIGLDYSEIFIHLAKELVQDTGKAHRHRVTYTAPDQGDITVERTTYAPHGTFPERCEFYCGDAMNLFAEKGATHLTPHPSGHYDDVMWYKVPPGVQFDAVLAANLLCRVPDPRRLLDAFGRLLRPGGVLVLVSPYSWWEGATPRERWIGGRPGGPRSEDAVKEILSPAFELLSETDEAFLIRDHVRRYQLGFSHCTVWRRR</sequence>
<dbReference type="VEuPathDB" id="TriTrypDB:TM35_000021780"/>
<evidence type="ECO:0000256" key="2">
    <source>
        <dbReference type="SAM" id="Phobius"/>
    </source>
</evidence>
<dbReference type="EMBL" id="NBCO01000002">
    <property type="protein sequence ID" value="ORC92852.1"/>
    <property type="molecule type" value="Genomic_DNA"/>
</dbReference>
<feature type="region of interest" description="Disordered" evidence="1">
    <location>
        <begin position="51"/>
        <end position="81"/>
    </location>
</feature>
<dbReference type="Proteomes" id="UP000192257">
    <property type="component" value="Unassembled WGS sequence"/>
</dbReference>
<comment type="caution">
    <text evidence="3">The sequence shown here is derived from an EMBL/GenBank/DDBJ whole genome shotgun (WGS) entry which is preliminary data.</text>
</comment>
<feature type="transmembrane region" description="Helical" evidence="2">
    <location>
        <begin position="22"/>
        <end position="44"/>
    </location>
</feature>
<dbReference type="GeneID" id="39981276"/>
<feature type="compositionally biased region" description="Polar residues" evidence="1">
    <location>
        <begin position="69"/>
        <end position="81"/>
    </location>
</feature>
<reference evidence="3 4" key="1">
    <citation type="submission" date="2017-03" db="EMBL/GenBank/DDBJ databases">
        <title>An alternative strategy for trypanosome survival in the mammalian bloodstream revealed through genome and transcriptome analysis of the ubiquitous bovine parasite Trypanosoma (Megatrypanum) theileri.</title>
        <authorList>
            <person name="Kelly S."/>
            <person name="Ivens A."/>
            <person name="Mott A."/>
            <person name="O'Neill E."/>
            <person name="Emms D."/>
            <person name="Macleod O."/>
            <person name="Voorheis P."/>
            <person name="Matthews J."/>
            <person name="Matthews K."/>
            <person name="Carrington M."/>
        </authorList>
    </citation>
    <scope>NUCLEOTIDE SEQUENCE [LARGE SCALE GENOMIC DNA]</scope>
    <source>
        <strain evidence="3">Edinburgh</strain>
    </source>
</reference>
<proteinExistence type="predicted"/>
<dbReference type="Pfam" id="PF13489">
    <property type="entry name" value="Methyltransf_23"/>
    <property type="match status" value="1"/>
</dbReference>
<dbReference type="AlphaFoldDB" id="A0A1X0P7E4"/>
<organism evidence="3 4">
    <name type="scientific">Trypanosoma theileri</name>
    <dbReference type="NCBI Taxonomy" id="67003"/>
    <lineage>
        <taxon>Eukaryota</taxon>
        <taxon>Discoba</taxon>
        <taxon>Euglenozoa</taxon>
        <taxon>Kinetoplastea</taxon>
        <taxon>Metakinetoplastina</taxon>
        <taxon>Trypanosomatida</taxon>
        <taxon>Trypanosomatidae</taxon>
        <taxon>Trypanosoma</taxon>
    </lineage>
</organism>
<keyword evidence="2" id="KW-0472">Membrane</keyword>
<evidence type="ECO:0000313" key="3">
    <source>
        <dbReference type="EMBL" id="ORC92852.1"/>
    </source>
</evidence>
<accession>A0A1X0P7E4</accession>
<name>A0A1X0P7E4_9TRYP</name>
<dbReference type="OrthoDB" id="506498at2759"/>
<gene>
    <name evidence="3" type="ORF">TM35_000021780</name>
</gene>
<dbReference type="CDD" id="cd02440">
    <property type="entry name" value="AdoMet_MTases"/>
    <property type="match status" value="1"/>
</dbReference>
<dbReference type="PANTHER" id="PTHR45445:SF2">
    <property type="entry name" value="METHYLTRANSFERASE TYPE 11 DOMAIN-CONTAINING PROTEIN"/>
    <property type="match status" value="1"/>
</dbReference>
<dbReference type="RefSeq" id="XP_028886918.1">
    <property type="nucleotide sequence ID" value="XM_029021496.1"/>
</dbReference>
<dbReference type="STRING" id="67003.A0A1X0P7E4"/>
<dbReference type="Gene3D" id="3.40.50.150">
    <property type="entry name" value="Vaccinia Virus protein VP39"/>
    <property type="match status" value="1"/>
</dbReference>
<evidence type="ECO:0000256" key="1">
    <source>
        <dbReference type="SAM" id="MobiDB-lite"/>
    </source>
</evidence>
<keyword evidence="2" id="KW-0812">Transmembrane</keyword>
<evidence type="ECO:0000313" key="4">
    <source>
        <dbReference type="Proteomes" id="UP000192257"/>
    </source>
</evidence>
<protein>
    <recommendedName>
        <fullName evidence="5">Methyltransferase type 11 domain-containing protein</fullName>
    </recommendedName>
</protein>